<comment type="caution">
    <text evidence="1">The sequence shown here is derived from an EMBL/GenBank/DDBJ whole genome shotgun (WGS) entry which is preliminary data.</text>
</comment>
<keyword evidence="2" id="KW-1185">Reference proteome</keyword>
<reference evidence="1 2" key="1">
    <citation type="submission" date="2020-08" db="EMBL/GenBank/DDBJ databases">
        <title>Sequencing the genomes of 1000 actinobacteria strains.</title>
        <authorList>
            <person name="Klenk H.-P."/>
        </authorList>
    </citation>
    <scope>NUCLEOTIDE SEQUENCE [LARGE SCALE GENOMIC DNA]</scope>
    <source>
        <strain evidence="1 2">DSM 45084</strain>
    </source>
</reference>
<dbReference type="RefSeq" id="WP_184665681.1">
    <property type="nucleotide sequence ID" value="NZ_BAABAI010000004.1"/>
</dbReference>
<proteinExistence type="predicted"/>
<name>A0A7W7WT85_9PSEU</name>
<evidence type="ECO:0000313" key="1">
    <source>
        <dbReference type="EMBL" id="MBB4962809.1"/>
    </source>
</evidence>
<protein>
    <submittedName>
        <fullName evidence="1">Uncharacterized protein</fullName>
    </submittedName>
</protein>
<sequence>MWLCRESDDLVARRACLTAVVRTVLDLGVVRLSLESAQHQDARDRRTIAAVVGKAADFGYDHFRSSEEPLLWAADALAWCFGAGGEWRRRVEPFVDEVFHLDAP</sequence>
<dbReference type="EMBL" id="JACHJS010000001">
    <property type="protein sequence ID" value="MBB4962809.1"/>
    <property type="molecule type" value="Genomic_DNA"/>
</dbReference>
<evidence type="ECO:0000313" key="2">
    <source>
        <dbReference type="Proteomes" id="UP000542674"/>
    </source>
</evidence>
<accession>A0A7W7WT85</accession>
<dbReference type="Proteomes" id="UP000542674">
    <property type="component" value="Unassembled WGS sequence"/>
</dbReference>
<dbReference type="AlphaFoldDB" id="A0A7W7WT85"/>
<gene>
    <name evidence="1" type="ORF">F4559_000168</name>
</gene>
<organism evidence="1 2">
    <name type="scientific">Saccharothrix violaceirubra</name>
    <dbReference type="NCBI Taxonomy" id="413306"/>
    <lineage>
        <taxon>Bacteria</taxon>
        <taxon>Bacillati</taxon>
        <taxon>Actinomycetota</taxon>
        <taxon>Actinomycetes</taxon>
        <taxon>Pseudonocardiales</taxon>
        <taxon>Pseudonocardiaceae</taxon>
        <taxon>Saccharothrix</taxon>
    </lineage>
</organism>